<dbReference type="EMBL" id="JBFOLJ010000001">
    <property type="protein sequence ID" value="KAL2557443.1"/>
    <property type="molecule type" value="Genomic_DNA"/>
</dbReference>
<organism evidence="2 3">
    <name type="scientific">Forsythia ovata</name>
    <dbReference type="NCBI Taxonomy" id="205694"/>
    <lineage>
        <taxon>Eukaryota</taxon>
        <taxon>Viridiplantae</taxon>
        <taxon>Streptophyta</taxon>
        <taxon>Embryophyta</taxon>
        <taxon>Tracheophyta</taxon>
        <taxon>Spermatophyta</taxon>
        <taxon>Magnoliopsida</taxon>
        <taxon>eudicotyledons</taxon>
        <taxon>Gunneridae</taxon>
        <taxon>Pentapetalae</taxon>
        <taxon>asterids</taxon>
        <taxon>lamiids</taxon>
        <taxon>Lamiales</taxon>
        <taxon>Oleaceae</taxon>
        <taxon>Forsythieae</taxon>
        <taxon>Forsythia</taxon>
    </lineage>
</organism>
<accession>A0ABD1X637</accession>
<sequence length="284" mass="32682">MHERCSDEWRLMGMFSDFGAREEKNLINKSIVEYESESKYCIAEFSRTNLVQSISRESPYPTLTEKKKKMEKMKNILKPKPNPQQLMRDWQRRLRQECRNIERQIRAIARTVGHLSKSAEVMKIVNNLMKAPQMAVTMQEFSKEMTKAGVIEEMVNDAVDDALDSEDIEEETEEEIDKVLTAIAGETAAQLPEAIRKEKLKQPAQSVEDAEENADDEEELEEIRARLARGGTGSTGAQCAENFRHSGMYESEVLPMKTFIMNERKPKQNCFPGSVIKHRVYKNN</sequence>
<feature type="compositionally biased region" description="Acidic residues" evidence="1">
    <location>
        <begin position="208"/>
        <end position="219"/>
    </location>
</feature>
<reference evidence="3" key="1">
    <citation type="submission" date="2024-07" db="EMBL/GenBank/DDBJ databases">
        <title>Two chromosome-level genome assemblies of Korean endemic species Abeliophyllum distichum and Forsythia ovata (Oleaceae).</title>
        <authorList>
            <person name="Jang H."/>
        </authorList>
    </citation>
    <scope>NUCLEOTIDE SEQUENCE [LARGE SCALE GENOMIC DNA]</scope>
</reference>
<dbReference type="AlphaFoldDB" id="A0ABD1X637"/>
<evidence type="ECO:0000313" key="3">
    <source>
        <dbReference type="Proteomes" id="UP001604277"/>
    </source>
</evidence>
<dbReference type="InterPro" id="IPR005024">
    <property type="entry name" value="Snf7_fam"/>
</dbReference>
<dbReference type="Proteomes" id="UP001604277">
    <property type="component" value="Unassembled WGS sequence"/>
</dbReference>
<keyword evidence="3" id="KW-1185">Reference proteome</keyword>
<name>A0ABD1X637_9LAMI</name>
<dbReference type="PANTHER" id="PTHR10476">
    <property type="entry name" value="CHARGED MULTIVESICULAR BODY PROTEIN"/>
    <property type="match status" value="1"/>
</dbReference>
<dbReference type="Gene3D" id="6.10.140.1230">
    <property type="match status" value="1"/>
</dbReference>
<evidence type="ECO:0000256" key="1">
    <source>
        <dbReference type="SAM" id="MobiDB-lite"/>
    </source>
</evidence>
<feature type="region of interest" description="Disordered" evidence="1">
    <location>
        <begin position="199"/>
        <end position="219"/>
    </location>
</feature>
<protein>
    <submittedName>
        <fullName evidence="2">Vacuolar protein sorting-associated protein 24-like 1</fullName>
    </submittedName>
</protein>
<evidence type="ECO:0000313" key="2">
    <source>
        <dbReference type="EMBL" id="KAL2557443.1"/>
    </source>
</evidence>
<gene>
    <name evidence="2" type="ORF">Fot_02182</name>
</gene>
<dbReference type="Pfam" id="PF03357">
    <property type="entry name" value="Snf7"/>
    <property type="match status" value="1"/>
</dbReference>
<proteinExistence type="predicted"/>
<comment type="caution">
    <text evidence="2">The sequence shown here is derived from an EMBL/GenBank/DDBJ whole genome shotgun (WGS) entry which is preliminary data.</text>
</comment>